<organism evidence="1 2">
    <name type="scientific">Puccinia striiformis f. sp. tritici PST-78</name>
    <dbReference type="NCBI Taxonomy" id="1165861"/>
    <lineage>
        <taxon>Eukaryota</taxon>
        <taxon>Fungi</taxon>
        <taxon>Dikarya</taxon>
        <taxon>Basidiomycota</taxon>
        <taxon>Pucciniomycotina</taxon>
        <taxon>Pucciniomycetes</taxon>
        <taxon>Pucciniales</taxon>
        <taxon>Pucciniaceae</taxon>
        <taxon>Puccinia</taxon>
    </lineage>
</organism>
<gene>
    <name evidence="1" type="ORF">PSTG_16501</name>
</gene>
<reference evidence="2" key="1">
    <citation type="submission" date="2014-03" db="EMBL/GenBank/DDBJ databases">
        <title>The Genome Sequence of Puccinia striiformis f. sp. tritici PST-78.</title>
        <authorList>
            <consortium name="The Broad Institute Genome Sequencing Platform"/>
            <person name="Cuomo C."/>
            <person name="Hulbert S."/>
            <person name="Chen X."/>
            <person name="Walker B."/>
            <person name="Young S.K."/>
            <person name="Zeng Q."/>
            <person name="Gargeya S."/>
            <person name="Fitzgerald M."/>
            <person name="Haas B."/>
            <person name="Abouelleil A."/>
            <person name="Alvarado L."/>
            <person name="Arachchi H.M."/>
            <person name="Berlin A.M."/>
            <person name="Chapman S.B."/>
            <person name="Goldberg J."/>
            <person name="Griggs A."/>
            <person name="Gujja S."/>
            <person name="Hansen M."/>
            <person name="Howarth C."/>
            <person name="Imamovic A."/>
            <person name="Larimer J."/>
            <person name="McCowan C."/>
            <person name="Montmayeur A."/>
            <person name="Murphy C."/>
            <person name="Neiman D."/>
            <person name="Pearson M."/>
            <person name="Priest M."/>
            <person name="Roberts A."/>
            <person name="Saif S."/>
            <person name="Shea T."/>
            <person name="Sisk P."/>
            <person name="Sykes S."/>
            <person name="Wortman J."/>
            <person name="Nusbaum C."/>
            <person name="Birren B."/>
        </authorList>
    </citation>
    <scope>NUCLEOTIDE SEQUENCE [LARGE SCALE GENOMIC DNA]</scope>
    <source>
        <strain evidence="2">race PST-78</strain>
    </source>
</reference>
<dbReference type="EMBL" id="AJIL01000280">
    <property type="protein sequence ID" value="KNE90056.1"/>
    <property type="molecule type" value="Genomic_DNA"/>
</dbReference>
<evidence type="ECO:0000313" key="1">
    <source>
        <dbReference type="EMBL" id="KNE90056.1"/>
    </source>
</evidence>
<accession>A0A0L0UT18</accession>
<proteinExistence type="predicted"/>
<dbReference type="STRING" id="1165861.A0A0L0UT18"/>
<comment type="caution">
    <text evidence="1">The sequence shown here is derived from an EMBL/GenBank/DDBJ whole genome shotgun (WGS) entry which is preliminary data.</text>
</comment>
<sequence length="85" mass="9459">MAPSFDQSTISQMVNYDYSASKWTNNSSSFASLDSPWGIDLRNLGGQLQIPSLDAKFQTRLDQAASLSISLHFFNTSGMLRNHQD</sequence>
<protein>
    <submittedName>
        <fullName evidence="1">Uncharacterized protein</fullName>
    </submittedName>
</protein>
<keyword evidence="2" id="KW-1185">Reference proteome</keyword>
<dbReference type="Proteomes" id="UP000054564">
    <property type="component" value="Unassembled WGS sequence"/>
</dbReference>
<evidence type="ECO:0000313" key="2">
    <source>
        <dbReference type="Proteomes" id="UP000054564"/>
    </source>
</evidence>
<name>A0A0L0UT18_9BASI</name>
<dbReference type="AlphaFoldDB" id="A0A0L0UT18"/>